<evidence type="ECO:0000256" key="5">
    <source>
        <dbReference type="ARBA" id="ARBA00022679"/>
    </source>
</evidence>
<dbReference type="CDD" id="cd16922">
    <property type="entry name" value="HATPase_EvgS-ArcB-TorS-like"/>
    <property type="match status" value="1"/>
</dbReference>
<protein>
    <recommendedName>
        <fullName evidence="3">histidine kinase</fullName>
        <ecNumber evidence="3">2.7.13.3</ecNumber>
    </recommendedName>
</protein>
<evidence type="ECO:0000256" key="9">
    <source>
        <dbReference type="ARBA" id="ARBA00023012"/>
    </source>
</evidence>
<dbReference type="InterPro" id="IPR005467">
    <property type="entry name" value="His_kinase_dom"/>
</dbReference>
<evidence type="ECO:0000259" key="15">
    <source>
        <dbReference type="PROSITE" id="PS50110"/>
    </source>
</evidence>
<keyword evidence="10 13" id="KW-0472">Membrane</keyword>
<feature type="transmembrane region" description="Helical" evidence="13">
    <location>
        <begin position="7"/>
        <end position="26"/>
    </location>
</feature>
<keyword evidence="6" id="KW-0547">Nucleotide-binding</keyword>
<dbReference type="AlphaFoldDB" id="A0A081C9M4"/>
<dbReference type="InterPro" id="IPR036890">
    <property type="entry name" value="HATPase_C_sf"/>
</dbReference>
<keyword evidence="9" id="KW-0902">Two-component regulatory system</keyword>
<dbReference type="Proteomes" id="UP000030661">
    <property type="component" value="Unassembled WGS sequence"/>
</dbReference>
<feature type="modified residue" description="4-aspartylphosphate" evidence="12">
    <location>
        <position position="594"/>
    </location>
</feature>
<evidence type="ECO:0000256" key="13">
    <source>
        <dbReference type="SAM" id="Phobius"/>
    </source>
</evidence>
<keyword evidence="7 16" id="KW-0418">Kinase</keyword>
<evidence type="ECO:0000259" key="14">
    <source>
        <dbReference type="PROSITE" id="PS50109"/>
    </source>
</evidence>
<accession>A0A081C9M4</accession>
<sequence>MKNTGIIAEKLLNVFLGMLILVGLYLSSLYNYLLFHTLAELFSIVVIYAMFMIAWNSRKYIQNHYLMFIAIAYLFIASLDLLHTISYKGMAIFTDYDFYANQLWIAARYLESLSLLIAFVFFHVRKPLNIQLQFLVYTLLTTVLVMTIFTWKVFPICFIADVGQTSFKIVSEYIICSILLVDVWILSKHRERFETDVYTALIWSLIFTIISEFSFTLYISNYGFANLAGHYFKIFSFYLIYKAIIQTGIIRPYDLIFRELTLKEKNLQDAKEAADGANKAKSEFLANMSHELRTPLNGILGYAQILRYDHNLTERQQHGIDVIYRSGQHLLDMINDILDLSKIEAGKIEFNSSKVSLAYLLNTVLDITRIRAEQKGISLVYEKSPDTPRYVYVDEKRLRQVLLNLLSNAIKFTEQGSVTLRVTAKGERQKATGEAKGEDAFRDLRHIRFEVTDTGIGIASEHLQQIFQPFQQVSDARFQHEGTGLGLAISYHLIRLMGSDIHVESTPGKGSTFWFDLDFHDIDESLEIEPYQSREIIGYKGVEKTILIVDDKADNRLILRDMLVPLGFQIAESGSGQEAYDKALAFSPDVILLDVMMSQIDSFELARRLRQHQKLQHTILIAISTSAYEHTKGQSLEVGCQAFLAKPIDRKQLLDLLQTCLQIEWTYKISEEEPANPDEKESTNAFIAAPDGEDVAQLYQLALIGDVMSIRARLQELHQKAPQCDAFITRVQRFAQKLQILEMQQFLQHFL</sequence>
<dbReference type="STRING" id="1499967.U27_01179"/>
<dbReference type="Gene3D" id="3.40.50.2300">
    <property type="match status" value="1"/>
</dbReference>
<comment type="subcellular location">
    <subcellularLocation>
        <location evidence="2">Membrane</location>
    </subcellularLocation>
</comment>
<name>A0A081C9M4_VECG1</name>
<reference evidence="16" key="1">
    <citation type="journal article" date="2015" name="PeerJ">
        <title>First genomic representation of candidate bacterial phylum KSB3 points to enhanced environmental sensing as a trigger of wastewater bulking.</title>
        <authorList>
            <person name="Sekiguchi Y."/>
            <person name="Ohashi A."/>
            <person name="Parks D.H."/>
            <person name="Yamauchi T."/>
            <person name="Tyson G.W."/>
            <person name="Hugenholtz P."/>
        </authorList>
    </citation>
    <scope>NUCLEOTIDE SEQUENCE [LARGE SCALE GENOMIC DNA]</scope>
</reference>
<evidence type="ECO:0000256" key="12">
    <source>
        <dbReference type="PROSITE-ProRule" id="PRU00169"/>
    </source>
</evidence>
<dbReference type="GO" id="GO:0016020">
    <property type="term" value="C:membrane"/>
    <property type="evidence" value="ECO:0007669"/>
    <property type="project" value="UniProtKB-SubCell"/>
</dbReference>
<dbReference type="Pfam" id="PF00512">
    <property type="entry name" value="HisKA"/>
    <property type="match status" value="1"/>
</dbReference>
<evidence type="ECO:0000256" key="7">
    <source>
        <dbReference type="ARBA" id="ARBA00022777"/>
    </source>
</evidence>
<feature type="domain" description="Histidine kinase" evidence="14">
    <location>
        <begin position="287"/>
        <end position="521"/>
    </location>
</feature>
<evidence type="ECO:0000256" key="10">
    <source>
        <dbReference type="ARBA" id="ARBA00023136"/>
    </source>
</evidence>
<keyword evidence="4 12" id="KW-0597">Phosphoprotein</keyword>
<keyword evidence="5" id="KW-0808">Transferase</keyword>
<dbReference type="PANTHER" id="PTHR45339">
    <property type="entry name" value="HYBRID SIGNAL TRANSDUCTION HISTIDINE KINASE J"/>
    <property type="match status" value="1"/>
</dbReference>
<dbReference type="InterPro" id="IPR003594">
    <property type="entry name" value="HATPase_dom"/>
</dbReference>
<evidence type="ECO:0000256" key="2">
    <source>
        <dbReference type="ARBA" id="ARBA00004370"/>
    </source>
</evidence>
<feature type="transmembrane region" description="Helical" evidence="13">
    <location>
        <begin position="134"/>
        <end position="154"/>
    </location>
</feature>
<organism evidence="16">
    <name type="scientific">Vecturithrix granuli</name>
    <dbReference type="NCBI Taxonomy" id="1499967"/>
    <lineage>
        <taxon>Bacteria</taxon>
        <taxon>Candidatus Moduliflexota</taxon>
        <taxon>Candidatus Vecturitrichia</taxon>
        <taxon>Candidatus Vecturitrichales</taxon>
        <taxon>Candidatus Vecturitrichaceae</taxon>
        <taxon>Candidatus Vecturithrix</taxon>
    </lineage>
</organism>
<evidence type="ECO:0000256" key="8">
    <source>
        <dbReference type="ARBA" id="ARBA00022840"/>
    </source>
</evidence>
<dbReference type="Pfam" id="PF02518">
    <property type="entry name" value="HATPase_c"/>
    <property type="match status" value="1"/>
</dbReference>
<dbReference type="SUPFAM" id="SSF55874">
    <property type="entry name" value="ATPase domain of HSP90 chaperone/DNA topoisomerase II/histidine kinase"/>
    <property type="match status" value="1"/>
</dbReference>
<evidence type="ECO:0000313" key="17">
    <source>
        <dbReference type="Proteomes" id="UP000030661"/>
    </source>
</evidence>
<comment type="catalytic activity">
    <reaction evidence="1">
        <text>ATP + protein L-histidine = ADP + protein N-phospho-L-histidine.</text>
        <dbReference type="EC" id="2.7.13.3"/>
    </reaction>
</comment>
<keyword evidence="13" id="KW-0812">Transmembrane</keyword>
<dbReference type="FunFam" id="3.30.565.10:FF:000010">
    <property type="entry name" value="Sensor histidine kinase RcsC"/>
    <property type="match status" value="1"/>
</dbReference>
<dbReference type="Pfam" id="PF17159">
    <property type="entry name" value="MASE3"/>
    <property type="match status" value="1"/>
</dbReference>
<dbReference type="EMBL" id="DF820478">
    <property type="protein sequence ID" value="GAK61279.1"/>
    <property type="molecule type" value="Genomic_DNA"/>
</dbReference>
<keyword evidence="11" id="KW-0131">Cell cycle</keyword>
<dbReference type="HOGENOM" id="CLU_000445_114_75_0"/>
<evidence type="ECO:0000256" key="11">
    <source>
        <dbReference type="ARBA" id="ARBA00023306"/>
    </source>
</evidence>
<dbReference type="PRINTS" id="PR00344">
    <property type="entry name" value="BCTRLSENSOR"/>
</dbReference>
<dbReference type="PROSITE" id="PS50109">
    <property type="entry name" value="HIS_KIN"/>
    <property type="match status" value="1"/>
</dbReference>
<dbReference type="InterPro" id="IPR036097">
    <property type="entry name" value="HisK_dim/P_sf"/>
</dbReference>
<dbReference type="InterPro" id="IPR003661">
    <property type="entry name" value="HisK_dim/P_dom"/>
</dbReference>
<evidence type="ECO:0000256" key="4">
    <source>
        <dbReference type="ARBA" id="ARBA00022553"/>
    </source>
</evidence>
<dbReference type="EC" id="2.7.13.3" evidence="3"/>
<dbReference type="Gene3D" id="3.30.565.10">
    <property type="entry name" value="Histidine kinase-like ATPase, C-terminal domain"/>
    <property type="match status" value="1"/>
</dbReference>
<evidence type="ECO:0000256" key="1">
    <source>
        <dbReference type="ARBA" id="ARBA00000085"/>
    </source>
</evidence>
<keyword evidence="13" id="KW-1133">Transmembrane helix</keyword>
<feature type="transmembrane region" description="Helical" evidence="13">
    <location>
        <begin position="166"/>
        <end position="185"/>
    </location>
</feature>
<dbReference type="CDD" id="cd17546">
    <property type="entry name" value="REC_hyHK_CKI1_RcsC-like"/>
    <property type="match status" value="1"/>
</dbReference>
<dbReference type="SUPFAM" id="SSF47384">
    <property type="entry name" value="Homodimeric domain of signal transducing histidine kinase"/>
    <property type="match status" value="1"/>
</dbReference>
<evidence type="ECO:0000256" key="3">
    <source>
        <dbReference type="ARBA" id="ARBA00012438"/>
    </source>
</evidence>
<dbReference type="SMART" id="SM00388">
    <property type="entry name" value="HisKA"/>
    <property type="match status" value="1"/>
</dbReference>
<dbReference type="CDD" id="cd00082">
    <property type="entry name" value="HisKA"/>
    <property type="match status" value="1"/>
</dbReference>
<feature type="transmembrane region" description="Helical" evidence="13">
    <location>
        <begin position="197"/>
        <end position="219"/>
    </location>
</feature>
<feature type="transmembrane region" description="Helical" evidence="13">
    <location>
        <begin position="32"/>
        <end position="53"/>
    </location>
</feature>
<dbReference type="FunFam" id="1.10.287.130:FF:000038">
    <property type="entry name" value="Sensory transduction histidine kinase"/>
    <property type="match status" value="1"/>
</dbReference>
<dbReference type="eggNOG" id="COG2205">
    <property type="taxonomic scope" value="Bacteria"/>
</dbReference>
<dbReference type="GO" id="GO:0000155">
    <property type="term" value="F:phosphorelay sensor kinase activity"/>
    <property type="evidence" value="ECO:0007669"/>
    <property type="project" value="InterPro"/>
</dbReference>
<dbReference type="SMART" id="SM00387">
    <property type="entry name" value="HATPase_c"/>
    <property type="match status" value="1"/>
</dbReference>
<feature type="transmembrane region" description="Helical" evidence="13">
    <location>
        <begin position="65"/>
        <end position="83"/>
    </location>
</feature>
<evidence type="ECO:0000313" key="16">
    <source>
        <dbReference type="EMBL" id="GAK61279.1"/>
    </source>
</evidence>
<dbReference type="Gene3D" id="1.10.287.130">
    <property type="match status" value="1"/>
</dbReference>
<dbReference type="InterPro" id="IPR011006">
    <property type="entry name" value="CheY-like_superfamily"/>
</dbReference>
<keyword evidence="17" id="KW-1185">Reference proteome</keyword>
<dbReference type="SUPFAM" id="SSF52172">
    <property type="entry name" value="CheY-like"/>
    <property type="match status" value="1"/>
</dbReference>
<feature type="transmembrane region" description="Helical" evidence="13">
    <location>
        <begin position="103"/>
        <end position="122"/>
    </location>
</feature>
<evidence type="ECO:0000256" key="6">
    <source>
        <dbReference type="ARBA" id="ARBA00022741"/>
    </source>
</evidence>
<dbReference type="InterPro" id="IPR004358">
    <property type="entry name" value="Sig_transdc_His_kin-like_C"/>
</dbReference>
<keyword evidence="8" id="KW-0067">ATP-binding</keyword>
<feature type="domain" description="Response regulatory" evidence="15">
    <location>
        <begin position="545"/>
        <end position="661"/>
    </location>
</feature>
<dbReference type="PROSITE" id="PS50110">
    <property type="entry name" value="RESPONSE_REGULATORY"/>
    <property type="match status" value="1"/>
</dbReference>
<dbReference type="GO" id="GO:0005524">
    <property type="term" value="F:ATP binding"/>
    <property type="evidence" value="ECO:0007669"/>
    <property type="project" value="UniProtKB-KW"/>
</dbReference>
<dbReference type="PANTHER" id="PTHR45339:SF1">
    <property type="entry name" value="HYBRID SIGNAL TRANSDUCTION HISTIDINE KINASE J"/>
    <property type="match status" value="1"/>
</dbReference>
<gene>
    <name evidence="16" type="ORF">U27_01179</name>
</gene>
<dbReference type="Pfam" id="PF00072">
    <property type="entry name" value="Response_reg"/>
    <property type="match status" value="1"/>
</dbReference>
<dbReference type="InterPro" id="IPR001789">
    <property type="entry name" value="Sig_transdc_resp-reg_receiver"/>
</dbReference>
<dbReference type="InterPro" id="IPR033425">
    <property type="entry name" value="MASE3"/>
</dbReference>
<dbReference type="SMART" id="SM00448">
    <property type="entry name" value="REC"/>
    <property type="match status" value="1"/>
</dbReference>
<proteinExistence type="predicted"/>